<reference evidence="1" key="1">
    <citation type="submission" date="2021-01" db="EMBL/GenBank/DDBJ databases">
        <authorList>
            <person name="Corre E."/>
            <person name="Pelletier E."/>
            <person name="Niang G."/>
            <person name="Scheremetjew M."/>
            <person name="Finn R."/>
            <person name="Kale V."/>
            <person name="Holt S."/>
            <person name="Cochrane G."/>
            <person name="Meng A."/>
            <person name="Brown T."/>
            <person name="Cohen L."/>
        </authorList>
    </citation>
    <scope>NUCLEOTIDE SEQUENCE</scope>
    <source>
        <strain evidence="1">CCMP1594</strain>
    </source>
</reference>
<sequence length="154" mass="16827">MACSSQTVPSSPWYSCTVSVLLHLFTTPGIKYGRFPLIEGTEWSTDGRWPLSDSTSLLDRCFCLRSGRGGVRESAFCWGCPCGVHGVVSYFSFNAEVLLGGFRSGHAGVRPQQWESLGVGRLCRDVPHALIADVLVAVVVRPSRATRWIALCPH</sequence>
<name>A0A7S4G586_9EUGL</name>
<organism evidence="1">
    <name type="scientific">Eutreptiella gymnastica</name>
    <dbReference type="NCBI Taxonomy" id="73025"/>
    <lineage>
        <taxon>Eukaryota</taxon>
        <taxon>Discoba</taxon>
        <taxon>Euglenozoa</taxon>
        <taxon>Euglenida</taxon>
        <taxon>Spirocuta</taxon>
        <taxon>Euglenophyceae</taxon>
        <taxon>Eutreptiales</taxon>
        <taxon>Eutreptiaceae</taxon>
        <taxon>Eutreptiella</taxon>
    </lineage>
</organism>
<accession>A0A7S4G586</accession>
<evidence type="ECO:0000313" key="1">
    <source>
        <dbReference type="EMBL" id="CAE0825405.1"/>
    </source>
</evidence>
<proteinExistence type="predicted"/>
<protein>
    <submittedName>
        <fullName evidence="1">Uncharacterized protein</fullName>
    </submittedName>
</protein>
<gene>
    <name evidence="1" type="ORF">EGYM00163_LOCUS36652</name>
</gene>
<dbReference type="EMBL" id="HBJA01106104">
    <property type="protein sequence ID" value="CAE0825405.1"/>
    <property type="molecule type" value="Transcribed_RNA"/>
</dbReference>
<dbReference type="AlphaFoldDB" id="A0A7S4G586"/>